<name>A0AAT9GNW5_9CREN</name>
<dbReference type="CDD" id="cd00981">
    <property type="entry name" value="arch_gltB"/>
    <property type="match status" value="1"/>
</dbReference>
<protein>
    <submittedName>
        <fullName evidence="2">Glutamate synthase</fullName>
    </submittedName>
</protein>
<evidence type="ECO:0000313" key="2">
    <source>
        <dbReference type="EMBL" id="BFH72595.1"/>
    </source>
</evidence>
<organism evidence="2">
    <name type="scientific">Sulfurisphaera javensis</name>
    <dbReference type="NCBI Taxonomy" id="2049879"/>
    <lineage>
        <taxon>Archaea</taxon>
        <taxon>Thermoproteota</taxon>
        <taxon>Thermoprotei</taxon>
        <taxon>Sulfolobales</taxon>
        <taxon>Sulfolobaceae</taxon>
        <taxon>Sulfurisphaera</taxon>
    </lineage>
</organism>
<dbReference type="InterPro" id="IPR017932">
    <property type="entry name" value="GATase_2_dom"/>
</dbReference>
<dbReference type="RefSeq" id="WP_369610806.1">
    <property type="nucleotide sequence ID" value="NZ_AP031322.1"/>
</dbReference>
<dbReference type="InterPro" id="IPR002489">
    <property type="entry name" value="Glu_synth_asu_C"/>
</dbReference>
<feature type="domain" description="Glutamine amidotransferase type-2" evidence="1">
    <location>
        <begin position="7"/>
        <end position="333"/>
    </location>
</feature>
<dbReference type="Gene3D" id="3.60.20.10">
    <property type="entry name" value="Glutamine Phosphoribosylpyrophosphate, subunit 1, domain 1"/>
    <property type="match status" value="1"/>
</dbReference>
<dbReference type="InterPro" id="IPR029055">
    <property type="entry name" value="Ntn_hydrolases_N"/>
</dbReference>
<dbReference type="Pfam" id="PF00310">
    <property type="entry name" value="GATase_2"/>
    <property type="match status" value="1"/>
</dbReference>
<dbReference type="PANTHER" id="PTHR39673">
    <property type="entry name" value="TUNGSTEN FORMYLMETHANOFURAN DEHYDROGENASE, SUBUNIT C (FWDC)"/>
    <property type="match status" value="1"/>
</dbReference>
<dbReference type="PIRSF" id="PIRSF036632">
    <property type="entry name" value="GOGAT_lg_1_3"/>
    <property type="match status" value="1"/>
</dbReference>
<dbReference type="AlphaFoldDB" id="A0AAT9GNW5"/>
<accession>A0AAT9GNW5</accession>
<dbReference type="PANTHER" id="PTHR39673:SF5">
    <property type="entry name" value="TUNGSTEN-CONTAINING FORMYLMETHANOFURAN DEHYDROGENASE 2 SUBUNIT C"/>
    <property type="match status" value="1"/>
</dbReference>
<dbReference type="GeneID" id="92353473"/>
<proteinExistence type="predicted"/>
<dbReference type="PROSITE" id="PS51278">
    <property type="entry name" value="GATASE_TYPE_2"/>
    <property type="match status" value="1"/>
</dbReference>
<sequence>MIHPSGCGVLGILRKKNARKITGDEVVRGIERVRYRGSDRGAGFAVFDKDKGNKYILKVFYEGDPLSLRNILESHGLKVDKYEIEYTDTDVCDCKYYITLDDITQGKKAFRNINEIIWSNRKGRLYSFGTSLQVFKGVGYPKDVAQMYKVEEYEGDLWLAHTRQPTNSPGHYPYWSHPFSTFNIAIVHNGDVSSFGANVEYLLERNWEGFVGTDSEVIAFLFEELISEGFSVEEAVKILVNPSRRFSALPKELDYYYRNARLDGPFTAVIGYDSCDDLYLIALADRSKFRPAIIGEDDNFYYVASEENEIREISPNARVWTLKPGSYFIASLNKGVISYGRDEAELKSFSHPPIFTPPSYDINARNVGYKELNELIVKEIKRGKREVTVANVLGHRYIGINFKRFGVSNIRVNLYGVVGNSLANLNEDNYFYVYGNVADDCCDTMHGGKVVIYGDARDVLAQTFQNGKIFVKGNAGNRVGIQMREYKDRRPYLVIGGMVDDYLGEYMAGGVIIVLGTNINHEPVGNFVGTGMVGGRIYIRGKVSPSKIGLQPPKVEVIKLLKALYIDSLIDEDTYERLREKDYIEIMDQLEGKAKEYAKRLFEEKVGIPKVEYRELTEEEFKEVYPILSEYSVDMGKDYTEYLKDKFTVITSRGKL</sequence>
<reference evidence="2" key="1">
    <citation type="submission" date="2024-03" db="EMBL/GenBank/DDBJ databases">
        <title>Complete genome sequence of Sulfurisphaera javensis strain KD-1.</title>
        <authorList>
            <person name="Sakai H."/>
            <person name="Nur N."/>
            <person name="Suwanto A."/>
            <person name="Kurosawa N."/>
        </authorList>
    </citation>
    <scope>NUCLEOTIDE SEQUENCE</scope>
    <source>
        <strain evidence="2">KD-1</strain>
    </source>
</reference>
<evidence type="ECO:0000259" key="1">
    <source>
        <dbReference type="PROSITE" id="PS51278"/>
    </source>
</evidence>
<dbReference type="InterPro" id="IPR035710">
    <property type="entry name" value="Archaeal_gltB"/>
</dbReference>
<dbReference type="InterPro" id="IPR012075">
    <property type="entry name" value="Glu_synth_lsu_1/3"/>
</dbReference>
<dbReference type="SUPFAM" id="SSF69336">
    <property type="entry name" value="Alpha subunit of glutamate synthase, C-terminal domain"/>
    <property type="match status" value="1"/>
</dbReference>
<dbReference type="Pfam" id="PF01493">
    <property type="entry name" value="GXGXG"/>
    <property type="match status" value="1"/>
</dbReference>
<dbReference type="InterPro" id="IPR036485">
    <property type="entry name" value="Glu_synth_asu_C_sf"/>
</dbReference>
<gene>
    <name evidence="2" type="ORF">SJAV_05390</name>
</gene>
<dbReference type="Gene3D" id="2.160.20.60">
    <property type="entry name" value="Glutamate synthase, alpha subunit, C-terminal domain"/>
    <property type="match status" value="1"/>
</dbReference>
<dbReference type="CDD" id="cd01907">
    <property type="entry name" value="GlxB"/>
    <property type="match status" value="1"/>
</dbReference>
<dbReference type="GO" id="GO:0016491">
    <property type="term" value="F:oxidoreductase activity"/>
    <property type="evidence" value="ECO:0007669"/>
    <property type="project" value="InterPro"/>
</dbReference>
<dbReference type="EMBL" id="AP031322">
    <property type="protein sequence ID" value="BFH72595.1"/>
    <property type="molecule type" value="Genomic_DNA"/>
</dbReference>
<dbReference type="KEGG" id="sjv:SJAV_05390"/>
<dbReference type="SUPFAM" id="SSF56235">
    <property type="entry name" value="N-terminal nucleophile aminohydrolases (Ntn hydrolases)"/>
    <property type="match status" value="1"/>
</dbReference>